<keyword evidence="2" id="KW-1185">Reference proteome</keyword>
<accession>A0AAD7ZCB2</accession>
<dbReference type="AlphaFoldDB" id="A0AAD7ZCB2"/>
<gene>
    <name evidence="1" type="ORF">L9F63_005865</name>
</gene>
<feature type="non-terminal residue" evidence="1">
    <location>
        <position position="1"/>
    </location>
</feature>
<evidence type="ECO:0000313" key="1">
    <source>
        <dbReference type="EMBL" id="KAJ9577562.1"/>
    </source>
</evidence>
<protein>
    <submittedName>
        <fullName evidence="1">Uncharacterized protein</fullName>
    </submittedName>
</protein>
<proteinExistence type="predicted"/>
<reference evidence="1" key="1">
    <citation type="journal article" date="2023" name="IScience">
        <title>Live-bearing cockroach genome reveals convergent evolutionary mechanisms linked to viviparity in insects and beyond.</title>
        <authorList>
            <person name="Fouks B."/>
            <person name="Harrison M.C."/>
            <person name="Mikhailova A.A."/>
            <person name="Marchal E."/>
            <person name="English S."/>
            <person name="Carruthers M."/>
            <person name="Jennings E.C."/>
            <person name="Chiamaka E.L."/>
            <person name="Frigard R.A."/>
            <person name="Pippel M."/>
            <person name="Attardo G.M."/>
            <person name="Benoit J.B."/>
            <person name="Bornberg-Bauer E."/>
            <person name="Tobe S.S."/>
        </authorList>
    </citation>
    <scope>NUCLEOTIDE SEQUENCE</scope>
    <source>
        <strain evidence="1">Stay&amp;Tobe</strain>
    </source>
</reference>
<dbReference type="Proteomes" id="UP001233999">
    <property type="component" value="Unassembled WGS sequence"/>
</dbReference>
<dbReference type="EMBL" id="JASPKZ010009354">
    <property type="protein sequence ID" value="KAJ9577562.1"/>
    <property type="molecule type" value="Genomic_DNA"/>
</dbReference>
<name>A0AAD7ZCB2_DIPPU</name>
<organism evidence="1 2">
    <name type="scientific">Diploptera punctata</name>
    <name type="common">Pacific beetle cockroach</name>
    <dbReference type="NCBI Taxonomy" id="6984"/>
    <lineage>
        <taxon>Eukaryota</taxon>
        <taxon>Metazoa</taxon>
        <taxon>Ecdysozoa</taxon>
        <taxon>Arthropoda</taxon>
        <taxon>Hexapoda</taxon>
        <taxon>Insecta</taxon>
        <taxon>Pterygota</taxon>
        <taxon>Neoptera</taxon>
        <taxon>Polyneoptera</taxon>
        <taxon>Dictyoptera</taxon>
        <taxon>Blattodea</taxon>
        <taxon>Blaberoidea</taxon>
        <taxon>Blaberidae</taxon>
        <taxon>Diplopterinae</taxon>
        <taxon>Diploptera</taxon>
    </lineage>
</organism>
<reference evidence="1" key="2">
    <citation type="submission" date="2023-05" db="EMBL/GenBank/DDBJ databases">
        <authorList>
            <person name="Fouks B."/>
        </authorList>
    </citation>
    <scope>NUCLEOTIDE SEQUENCE</scope>
    <source>
        <strain evidence="1">Stay&amp;Tobe</strain>
        <tissue evidence="1">Testes</tissue>
    </source>
</reference>
<evidence type="ECO:0000313" key="2">
    <source>
        <dbReference type="Proteomes" id="UP001233999"/>
    </source>
</evidence>
<sequence length="175" mass="20007">TNKASVITIEPLSIKMSHVHYITFRENSNFLLHFGLIDNIRSWSVFETRNLETRDVVGPVKISYLGISQMFILFGWTNSSSTELLSDCGKIVPRCEVTDKRTTGSGNVKADSKLVLPIAELRDMVTWLNPFFDVTQKFVLYASMFCRFPSFLPFLGNTFLDNPRYYGLDFKSHST</sequence>
<comment type="caution">
    <text evidence="1">The sequence shown here is derived from an EMBL/GenBank/DDBJ whole genome shotgun (WGS) entry which is preliminary data.</text>
</comment>
<feature type="non-terminal residue" evidence="1">
    <location>
        <position position="175"/>
    </location>
</feature>